<dbReference type="InterPro" id="IPR029063">
    <property type="entry name" value="SAM-dependent_MTases_sf"/>
</dbReference>
<gene>
    <name evidence="9" type="ORF">G3O08_17870</name>
</gene>
<dbReference type="NCBIfam" id="TIGR00675">
    <property type="entry name" value="dcm"/>
    <property type="match status" value="1"/>
</dbReference>
<feature type="active site" evidence="7">
    <location>
        <position position="75"/>
    </location>
</feature>
<dbReference type="GO" id="GO:0044027">
    <property type="term" value="P:negative regulation of gene expression via chromosomal CpG island methylation"/>
    <property type="evidence" value="ECO:0007669"/>
    <property type="project" value="TreeGrafter"/>
</dbReference>
<dbReference type="PROSITE" id="PS00095">
    <property type="entry name" value="C5_MTASE_2"/>
    <property type="match status" value="1"/>
</dbReference>
<sequence length="349" mass="38994">MIGVELFAGVGGMSLGATMAGIDVRLAVEIDKHAATTFSLNHPATRMLNIDICDLKEIELVKNGQQTVLFGGPPCQGFSTSNQRNRNKENPNNWLYLEFIRLLKSWAPDWVVLENVKGLKETEGGTFLDLILIDIEQAGYTVSYKVLNAADFGVPQKRERIFVVGSRHGKKFDFPDKLAANKVSVKDAISDLPKISNGNAICALPYRRIGKSEFVKLLRNGSDRVSNNLVTKNSELVVKRYSHIPQGGNWENIPNELMGTYKDASRCHTGIYRRLEEDKPSVVIGNYRKNMLVHPKENRGLSVREAARLQSFPDWFKFKGSIGFQQQQVGNAVPPLLAKAVFKHIIDAR</sequence>
<dbReference type="InterPro" id="IPR001525">
    <property type="entry name" value="C5_MeTfrase"/>
</dbReference>
<evidence type="ECO:0000256" key="1">
    <source>
        <dbReference type="ARBA" id="ARBA00011975"/>
    </source>
</evidence>
<evidence type="ECO:0000256" key="4">
    <source>
        <dbReference type="ARBA" id="ARBA00022691"/>
    </source>
</evidence>
<evidence type="ECO:0000256" key="2">
    <source>
        <dbReference type="ARBA" id="ARBA00022603"/>
    </source>
</evidence>
<organism evidence="9 10">
    <name type="scientific">Cryomorpha ignava</name>
    <dbReference type="NCBI Taxonomy" id="101383"/>
    <lineage>
        <taxon>Bacteria</taxon>
        <taxon>Pseudomonadati</taxon>
        <taxon>Bacteroidota</taxon>
        <taxon>Flavobacteriia</taxon>
        <taxon>Flavobacteriales</taxon>
        <taxon>Cryomorphaceae</taxon>
        <taxon>Cryomorpha</taxon>
    </lineage>
</organism>
<keyword evidence="3 7" id="KW-0808">Transferase</keyword>
<keyword evidence="10" id="KW-1185">Reference proteome</keyword>
<accession>A0A7K3WUM7</accession>
<dbReference type="PANTHER" id="PTHR10629:SF52">
    <property type="entry name" value="DNA (CYTOSINE-5)-METHYLTRANSFERASE 1"/>
    <property type="match status" value="1"/>
</dbReference>
<dbReference type="EMBL" id="JAAGVY010000050">
    <property type="protein sequence ID" value="NEN25367.1"/>
    <property type="molecule type" value="Genomic_DNA"/>
</dbReference>
<dbReference type="EC" id="2.1.1.37" evidence="1"/>
<name>A0A7K3WUM7_9FLAO</name>
<dbReference type="GO" id="GO:0009307">
    <property type="term" value="P:DNA restriction-modification system"/>
    <property type="evidence" value="ECO:0007669"/>
    <property type="project" value="UniProtKB-KW"/>
</dbReference>
<evidence type="ECO:0000256" key="7">
    <source>
        <dbReference type="PROSITE-ProRule" id="PRU01016"/>
    </source>
</evidence>
<evidence type="ECO:0000256" key="3">
    <source>
        <dbReference type="ARBA" id="ARBA00022679"/>
    </source>
</evidence>
<protein>
    <recommendedName>
        <fullName evidence="1">DNA (cytosine-5-)-methyltransferase</fullName>
        <ecNumber evidence="1">2.1.1.37</ecNumber>
    </recommendedName>
</protein>
<keyword evidence="5" id="KW-0680">Restriction system</keyword>
<dbReference type="GO" id="GO:0032259">
    <property type="term" value="P:methylation"/>
    <property type="evidence" value="ECO:0007669"/>
    <property type="project" value="UniProtKB-KW"/>
</dbReference>
<dbReference type="PROSITE" id="PS51679">
    <property type="entry name" value="SAM_MT_C5"/>
    <property type="match status" value="1"/>
</dbReference>
<dbReference type="PANTHER" id="PTHR10629">
    <property type="entry name" value="CYTOSINE-SPECIFIC METHYLTRANSFERASE"/>
    <property type="match status" value="1"/>
</dbReference>
<comment type="similarity">
    <text evidence="7 8">Belongs to the class I-like SAM-binding methyltransferase superfamily. C5-methyltransferase family.</text>
</comment>
<dbReference type="Gene3D" id="3.90.120.10">
    <property type="entry name" value="DNA Methylase, subunit A, domain 2"/>
    <property type="match status" value="1"/>
</dbReference>
<dbReference type="SUPFAM" id="SSF53335">
    <property type="entry name" value="S-adenosyl-L-methionine-dependent methyltransferases"/>
    <property type="match status" value="1"/>
</dbReference>
<comment type="caution">
    <text evidence="9">The sequence shown here is derived from an EMBL/GenBank/DDBJ whole genome shotgun (WGS) entry which is preliminary data.</text>
</comment>
<comment type="catalytic activity">
    <reaction evidence="6">
        <text>a 2'-deoxycytidine in DNA + S-adenosyl-L-methionine = a 5-methyl-2'-deoxycytidine in DNA + S-adenosyl-L-homocysteine + H(+)</text>
        <dbReference type="Rhea" id="RHEA:13681"/>
        <dbReference type="Rhea" id="RHEA-COMP:11369"/>
        <dbReference type="Rhea" id="RHEA-COMP:11370"/>
        <dbReference type="ChEBI" id="CHEBI:15378"/>
        <dbReference type="ChEBI" id="CHEBI:57856"/>
        <dbReference type="ChEBI" id="CHEBI:59789"/>
        <dbReference type="ChEBI" id="CHEBI:85452"/>
        <dbReference type="ChEBI" id="CHEBI:85454"/>
        <dbReference type="EC" id="2.1.1.37"/>
    </reaction>
</comment>
<dbReference type="PRINTS" id="PR00105">
    <property type="entry name" value="C5METTRFRASE"/>
</dbReference>
<dbReference type="AlphaFoldDB" id="A0A7K3WUM7"/>
<dbReference type="GO" id="GO:0003886">
    <property type="term" value="F:DNA (cytosine-5-)-methyltransferase activity"/>
    <property type="evidence" value="ECO:0007669"/>
    <property type="project" value="UniProtKB-EC"/>
</dbReference>
<proteinExistence type="inferred from homology"/>
<dbReference type="RefSeq" id="WP_163286824.1">
    <property type="nucleotide sequence ID" value="NZ_JAAGVY010000050.1"/>
</dbReference>
<keyword evidence="4 7" id="KW-0949">S-adenosyl-L-methionine</keyword>
<evidence type="ECO:0000256" key="6">
    <source>
        <dbReference type="ARBA" id="ARBA00047422"/>
    </source>
</evidence>
<dbReference type="InterPro" id="IPR050390">
    <property type="entry name" value="C5-Methyltransferase"/>
</dbReference>
<dbReference type="Pfam" id="PF00145">
    <property type="entry name" value="DNA_methylase"/>
    <property type="match status" value="1"/>
</dbReference>
<evidence type="ECO:0000313" key="9">
    <source>
        <dbReference type="EMBL" id="NEN25367.1"/>
    </source>
</evidence>
<dbReference type="Gene3D" id="3.40.50.150">
    <property type="entry name" value="Vaccinia Virus protein VP39"/>
    <property type="match status" value="1"/>
</dbReference>
<evidence type="ECO:0000313" key="10">
    <source>
        <dbReference type="Proteomes" id="UP000486602"/>
    </source>
</evidence>
<evidence type="ECO:0000256" key="5">
    <source>
        <dbReference type="ARBA" id="ARBA00022747"/>
    </source>
</evidence>
<dbReference type="InterPro" id="IPR031303">
    <property type="entry name" value="C5_meth_CS"/>
</dbReference>
<dbReference type="GO" id="GO:0003677">
    <property type="term" value="F:DNA binding"/>
    <property type="evidence" value="ECO:0007669"/>
    <property type="project" value="TreeGrafter"/>
</dbReference>
<evidence type="ECO:0000256" key="8">
    <source>
        <dbReference type="RuleBase" id="RU000416"/>
    </source>
</evidence>
<dbReference type="Proteomes" id="UP000486602">
    <property type="component" value="Unassembled WGS sequence"/>
</dbReference>
<keyword evidence="2 7" id="KW-0489">Methyltransferase</keyword>
<reference evidence="9 10" key="1">
    <citation type="submission" date="2020-02" db="EMBL/GenBank/DDBJ databases">
        <title>Out from the shadows clarifying the taxonomy of the family Cryomorphaceae and related taxa by utilizing the GTDB taxonomic framework.</title>
        <authorList>
            <person name="Bowman J.P."/>
        </authorList>
    </citation>
    <scope>NUCLEOTIDE SEQUENCE [LARGE SCALE GENOMIC DNA]</scope>
    <source>
        <strain evidence="9 10">QSSC 1-22</strain>
    </source>
</reference>